<dbReference type="Gene3D" id="3.40.630.30">
    <property type="match status" value="1"/>
</dbReference>
<evidence type="ECO:0000256" key="3">
    <source>
        <dbReference type="SAM" id="MobiDB-lite"/>
    </source>
</evidence>
<dbReference type="GO" id="GO:0016747">
    <property type="term" value="F:acyltransferase activity, transferring groups other than amino-acyl groups"/>
    <property type="evidence" value="ECO:0007669"/>
    <property type="project" value="InterPro"/>
</dbReference>
<feature type="region of interest" description="Disordered" evidence="3">
    <location>
        <begin position="8"/>
        <end position="27"/>
    </location>
</feature>
<evidence type="ECO:0000256" key="1">
    <source>
        <dbReference type="ARBA" id="ARBA00022679"/>
    </source>
</evidence>
<keyword evidence="6" id="KW-1185">Reference proteome</keyword>
<dbReference type="PANTHER" id="PTHR43877">
    <property type="entry name" value="AMINOALKYLPHOSPHONATE N-ACETYLTRANSFERASE-RELATED-RELATED"/>
    <property type="match status" value="1"/>
</dbReference>
<dbReference type="InterPro" id="IPR050832">
    <property type="entry name" value="Bact_Acetyltransf"/>
</dbReference>
<dbReference type="Pfam" id="PF00583">
    <property type="entry name" value="Acetyltransf_1"/>
    <property type="match status" value="1"/>
</dbReference>
<dbReference type="SUPFAM" id="SSF55729">
    <property type="entry name" value="Acyl-CoA N-acyltransferases (Nat)"/>
    <property type="match status" value="1"/>
</dbReference>
<gene>
    <name evidence="5" type="ORF">G5C65_06320</name>
</gene>
<proteinExistence type="predicted"/>
<dbReference type="PROSITE" id="PS51186">
    <property type="entry name" value="GNAT"/>
    <property type="match status" value="1"/>
</dbReference>
<feature type="domain" description="N-acetyltransferase" evidence="4">
    <location>
        <begin position="39"/>
        <end position="201"/>
    </location>
</feature>
<accession>A0A6G4WTM5</accession>
<dbReference type="Proteomes" id="UP000477722">
    <property type="component" value="Unassembled WGS sequence"/>
</dbReference>
<dbReference type="InterPro" id="IPR016181">
    <property type="entry name" value="Acyl_CoA_acyltransferase"/>
</dbReference>
<dbReference type="InterPro" id="IPR000182">
    <property type="entry name" value="GNAT_dom"/>
</dbReference>
<protein>
    <submittedName>
        <fullName evidence="5">GNAT family N-acetyltransferase</fullName>
    </submittedName>
</protein>
<dbReference type="EMBL" id="JAAKZZ010000039">
    <property type="protein sequence ID" value="NGO67977.1"/>
    <property type="molecule type" value="Genomic_DNA"/>
</dbReference>
<evidence type="ECO:0000256" key="2">
    <source>
        <dbReference type="ARBA" id="ARBA00023315"/>
    </source>
</evidence>
<reference evidence="5 6" key="1">
    <citation type="submission" date="2020-02" db="EMBL/GenBank/DDBJ databases">
        <title>Whole-genome analyses of novel actinobacteria.</title>
        <authorList>
            <person name="Sahin N."/>
            <person name="Tatar D."/>
        </authorList>
    </citation>
    <scope>NUCLEOTIDE SEQUENCE [LARGE SCALE GENOMIC DNA]</scope>
    <source>
        <strain evidence="5 6">SB3404</strain>
    </source>
</reference>
<evidence type="ECO:0000313" key="6">
    <source>
        <dbReference type="Proteomes" id="UP000477722"/>
    </source>
</evidence>
<keyword evidence="1 5" id="KW-0808">Transferase</keyword>
<organism evidence="5 6">
    <name type="scientific">Streptomyces boncukensis</name>
    <dbReference type="NCBI Taxonomy" id="2711219"/>
    <lineage>
        <taxon>Bacteria</taxon>
        <taxon>Bacillati</taxon>
        <taxon>Actinomycetota</taxon>
        <taxon>Actinomycetes</taxon>
        <taxon>Kitasatosporales</taxon>
        <taxon>Streptomycetaceae</taxon>
        <taxon>Streptomyces</taxon>
    </lineage>
</organism>
<dbReference type="CDD" id="cd04301">
    <property type="entry name" value="NAT_SF"/>
    <property type="match status" value="1"/>
</dbReference>
<name>A0A6G4WTM5_9ACTN</name>
<evidence type="ECO:0000259" key="4">
    <source>
        <dbReference type="PROSITE" id="PS51186"/>
    </source>
</evidence>
<feature type="compositionally biased region" description="Low complexity" evidence="3">
    <location>
        <begin position="8"/>
        <end position="23"/>
    </location>
</feature>
<sequence>MCGSRCCASSPAPTPSCASPRSRCGSEGGEGAVRYVLDPPVTPALRDDLVRLWRAADGADGPVEPGTPEDTRAELIGYLRALAEGRARLLAALDDEGHAVGTAFLFRNTHRLMRHWVWLYAVLLHPSVRGRGAGRGLLAAAEDAARGMAGVRGIRLTLRGGEGLERFYGLCGYREVGRVPSAIKAAEGDFRDDVTMWRPLH</sequence>
<dbReference type="AlphaFoldDB" id="A0A6G4WTM5"/>
<evidence type="ECO:0000313" key="5">
    <source>
        <dbReference type="EMBL" id="NGO67977.1"/>
    </source>
</evidence>
<dbReference type="PANTHER" id="PTHR43877:SF2">
    <property type="entry name" value="AMINOALKYLPHOSPHONATE N-ACETYLTRANSFERASE-RELATED"/>
    <property type="match status" value="1"/>
</dbReference>
<keyword evidence="2" id="KW-0012">Acyltransferase</keyword>
<comment type="caution">
    <text evidence="5">The sequence shown here is derived from an EMBL/GenBank/DDBJ whole genome shotgun (WGS) entry which is preliminary data.</text>
</comment>